<dbReference type="Gene3D" id="2.40.110.10">
    <property type="entry name" value="Butyryl-CoA Dehydrogenase, subunit A, domain 2"/>
    <property type="match status" value="1"/>
</dbReference>
<dbReference type="PANTHER" id="PTHR43884:SF20">
    <property type="entry name" value="ACYL-COA DEHYDROGENASE FADE28"/>
    <property type="match status" value="1"/>
</dbReference>
<evidence type="ECO:0000256" key="4">
    <source>
        <dbReference type="ARBA" id="ARBA00022827"/>
    </source>
</evidence>
<feature type="domain" description="Acyl-CoA dehydrogenase/oxidase C-terminal" evidence="6">
    <location>
        <begin position="235"/>
        <end position="366"/>
    </location>
</feature>
<dbReference type="PANTHER" id="PTHR43884">
    <property type="entry name" value="ACYL-COA DEHYDROGENASE"/>
    <property type="match status" value="1"/>
</dbReference>
<comment type="cofactor">
    <cofactor evidence="1">
        <name>FAD</name>
        <dbReference type="ChEBI" id="CHEBI:57692"/>
    </cofactor>
</comment>
<dbReference type="RefSeq" id="WP_023659612.1">
    <property type="nucleotide sequence ID" value="NZ_CM002299.1"/>
</dbReference>
<evidence type="ECO:0000256" key="5">
    <source>
        <dbReference type="ARBA" id="ARBA00023002"/>
    </source>
</evidence>
<dbReference type="AlphaFoldDB" id="A4A814"/>
<dbReference type="Pfam" id="PF02771">
    <property type="entry name" value="Acyl-CoA_dh_N"/>
    <property type="match status" value="1"/>
</dbReference>
<keyword evidence="9" id="KW-1185">Reference proteome</keyword>
<sequence length="378" mass="40362">MAQPKNYGFEEEAGMLKDGARRFFAEKLPVDQLHALVADAYVPERAPEVKWRKELWDEMVALGWTSLAVPESAGGVGMPWVAVAALLEENGRAAFPSPLLTTLQATAVLSHCGQAGEAALAEVAGGCAATIAVMDPAGSAVPGAVKVVDGKLMGTASFVQDAGKCDSVLVVATDEGEPTLFWVKLASDGVEVRQDAIIDLTRDQARVSFDGVAADRIETHGAAAWDAALPTLWMLLSADMVGAAEWLLQTTVEYAQQRKQFDRSLGFFQAVKHDLVNVMIAIDESKSLLYSAACAIDHEPERARELAHMAKSSASDTAAFAAGRTVQMHGGIGFTWECYVHLYFKRQKHSQLLWGDAAWHRAALAALLLDGPSAAAAA</sequence>
<evidence type="ECO:0000313" key="8">
    <source>
        <dbReference type="EMBL" id="EAQ97809.2"/>
    </source>
</evidence>
<dbReference type="InterPro" id="IPR037069">
    <property type="entry name" value="AcylCoA_DH/ox_N_sf"/>
</dbReference>
<evidence type="ECO:0000259" key="7">
    <source>
        <dbReference type="Pfam" id="PF02771"/>
    </source>
</evidence>
<dbReference type="HOGENOM" id="CLU_018204_5_2_6"/>
<dbReference type="InterPro" id="IPR009100">
    <property type="entry name" value="AcylCoA_DH/oxidase_NM_dom_sf"/>
</dbReference>
<keyword evidence="4" id="KW-0274">FAD</keyword>
<dbReference type="Proteomes" id="UP000019205">
    <property type="component" value="Chromosome"/>
</dbReference>
<reference evidence="8 9" key="2">
    <citation type="journal article" date="2009" name="PLoS ONE">
        <title>The photosynthetic apparatus and its regulation in the aerobic gammaproteobacterium Congregibacter litoralis gen. nov., sp. nov.</title>
        <authorList>
            <person name="Spring S."/>
            <person name="Lunsdorf H."/>
            <person name="Fuchs B.M."/>
            <person name="Tindall B.J."/>
        </authorList>
    </citation>
    <scope>NUCLEOTIDE SEQUENCE [LARGE SCALE GENOMIC DNA]</scope>
    <source>
        <strain evidence="8">KT71</strain>
    </source>
</reference>
<protein>
    <submittedName>
        <fullName evidence="8">Acyl-CoA dehydrogenase</fullName>
    </submittedName>
</protein>
<dbReference type="SUPFAM" id="SSF47203">
    <property type="entry name" value="Acyl-CoA dehydrogenase C-terminal domain-like"/>
    <property type="match status" value="1"/>
</dbReference>
<dbReference type="Gene3D" id="1.20.140.10">
    <property type="entry name" value="Butyryl-CoA Dehydrogenase, subunit A, domain 3"/>
    <property type="match status" value="1"/>
</dbReference>
<keyword evidence="5" id="KW-0560">Oxidoreductase</keyword>
<dbReference type="eggNOG" id="COG1960">
    <property type="taxonomic scope" value="Bacteria"/>
</dbReference>
<evidence type="ECO:0000256" key="3">
    <source>
        <dbReference type="ARBA" id="ARBA00022630"/>
    </source>
</evidence>
<dbReference type="InterPro" id="IPR046373">
    <property type="entry name" value="Acyl-CoA_Oxase/DH_mid-dom_sf"/>
</dbReference>
<dbReference type="CDD" id="cd00567">
    <property type="entry name" value="ACAD"/>
    <property type="match status" value="1"/>
</dbReference>
<dbReference type="InterPro" id="IPR013786">
    <property type="entry name" value="AcylCoA_DH/ox_N"/>
</dbReference>
<dbReference type="Gene3D" id="1.10.540.10">
    <property type="entry name" value="Acyl-CoA dehydrogenase/oxidase, N-terminal domain"/>
    <property type="match status" value="1"/>
</dbReference>
<dbReference type="InterPro" id="IPR009075">
    <property type="entry name" value="AcylCo_DH/oxidase_C"/>
</dbReference>
<reference evidence="8 9" key="1">
    <citation type="journal article" date="2007" name="Proc. Natl. Acad. Sci. U.S.A.">
        <title>Characterization of a marine gammaproteobacterium capable of aerobic anoxygenic photosynthesis.</title>
        <authorList>
            <person name="Fuchs B.M."/>
            <person name="Spring S."/>
            <person name="Teeling H."/>
            <person name="Quast C."/>
            <person name="Wulf J."/>
            <person name="Schattenhofer M."/>
            <person name="Yan S."/>
            <person name="Ferriera S."/>
            <person name="Johnson J."/>
            <person name="Glockner F.O."/>
            <person name="Amann R."/>
        </authorList>
    </citation>
    <scope>NUCLEOTIDE SEQUENCE [LARGE SCALE GENOMIC DNA]</scope>
    <source>
        <strain evidence="8">KT71</strain>
    </source>
</reference>
<dbReference type="EMBL" id="AAOA02000001">
    <property type="protein sequence ID" value="EAQ97809.2"/>
    <property type="molecule type" value="Genomic_DNA"/>
</dbReference>
<comment type="caution">
    <text evidence="8">The sequence shown here is derived from an EMBL/GenBank/DDBJ whole genome shotgun (WGS) entry which is preliminary data.</text>
</comment>
<feature type="domain" description="Acyl-CoA dehydrogenase/oxidase N-terminal" evidence="7">
    <location>
        <begin position="11"/>
        <end position="110"/>
    </location>
</feature>
<name>A4A814_9GAMM</name>
<dbReference type="GO" id="GO:0050660">
    <property type="term" value="F:flavin adenine dinucleotide binding"/>
    <property type="evidence" value="ECO:0007669"/>
    <property type="project" value="InterPro"/>
</dbReference>
<organism evidence="8 9">
    <name type="scientific">Congregibacter litoralis KT71</name>
    <dbReference type="NCBI Taxonomy" id="314285"/>
    <lineage>
        <taxon>Bacteria</taxon>
        <taxon>Pseudomonadati</taxon>
        <taxon>Pseudomonadota</taxon>
        <taxon>Gammaproteobacteria</taxon>
        <taxon>Cellvibrionales</taxon>
        <taxon>Halieaceae</taxon>
        <taxon>Congregibacter</taxon>
    </lineage>
</organism>
<proteinExistence type="inferred from homology"/>
<dbReference type="GO" id="GO:0003995">
    <property type="term" value="F:acyl-CoA dehydrogenase activity"/>
    <property type="evidence" value="ECO:0007669"/>
    <property type="project" value="TreeGrafter"/>
</dbReference>
<dbReference type="STRING" id="314285.KT71_14604"/>
<gene>
    <name evidence="8" type="ORF">KT71_14604</name>
</gene>
<evidence type="ECO:0000256" key="1">
    <source>
        <dbReference type="ARBA" id="ARBA00001974"/>
    </source>
</evidence>
<comment type="similarity">
    <text evidence="2">Belongs to the acyl-CoA dehydrogenase family.</text>
</comment>
<evidence type="ECO:0000313" key="9">
    <source>
        <dbReference type="Proteomes" id="UP000019205"/>
    </source>
</evidence>
<evidence type="ECO:0000259" key="6">
    <source>
        <dbReference type="Pfam" id="PF00441"/>
    </source>
</evidence>
<keyword evidence="3" id="KW-0285">Flavoprotein</keyword>
<dbReference type="InterPro" id="IPR036250">
    <property type="entry name" value="AcylCo_DH-like_C"/>
</dbReference>
<accession>A4A814</accession>
<dbReference type="Pfam" id="PF00441">
    <property type="entry name" value="Acyl-CoA_dh_1"/>
    <property type="match status" value="1"/>
</dbReference>
<dbReference type="SUPFAM" id="SSF56645">
    <property type="entry name" value="Acyl-CoA dehydrogenase NM domain-like"/>
    <property type="match status" value="1"/>
</dbReference>
<evidence type="ECO:0000256" key="2">
    <source>
        <dbReference type="ARBA" id="ARBA00009347"/>
    </source>
</evidence>
<dbReference type="OrthoDB" id="7053515at2"/>